<evidence type="ECO:0000256" key="1">
    <source>
        <dbReference type="SAM" id="MobiDB-lite"/>
    </source>
</evidence>
<protein>
    <submittedName>
        <fullName evidence="2">Uncharacterized protein</fullName>
    </submittedName>
</protein>
<dbReference type="OrthoDB" id="2279190at2759"/>
<dbReference type="EMBL" id="ML769507">
    <property type="protein sequence ID" value="KAE9396851.1"/>
    <property type="molecule type" value="Genomic_DNA"/>
</dbReference>
<feature type="compositionally biased region" description="Basic and acidic residues" evidence="1">
    <location>
        <begin position="140"/>
        <end position="151"/>
    </location>
</feature>
<gene>
    <name evidence="2" type="ORF">BT96DRAFT_941397</name>
</gene>
<dbReference type="Proteomes" id="UP000799118">
    <property type="component" value="Unassembled WGS sequence"/>
</dbReference>
<feature type="compositionally biased region" description="Low complexity" evidence="1">
    <location>
        <begin position="37"/>
        <end position="56"/>
    </location>
</feature>
<feature type="compositionally biased region" description="Polar residues" evidence="1">
    <location>
        <begin position="57"/>
        <end position="90"/>
    </location>
</feature>
<accession>A0A6A4HGP6</accession>
<reference evidence="2" key="1">
    <citation type="journal article" date="2019" name="Environ. Microbiol.">
        <title>Fungal ecological strategies reflected in gene transcription - a case study of two litter decomposers.</title>
        <authorList>
            <person name="Barbi F."/>
            <person name="Kohler A."/>
            <person name="Barry K."/>
            <person name="Baskaran P."/>
            <person name="Daum C."/>
            <person name="Fauchery L."/>
            <person name="Ihrmark K."/>
            <person name="Kuo A."/>
            <person name="LaButti K."/>
            <person name="Lipzen A."/>
            <person name="Morin E."/>
            <person name="Grigoriev I.V."/>
            <person name="Henrissat B."/>
            <person name="Lindahl B."/>
            <person name="Martin F."/>
        </authorList>
    </citation>
    <scope>NUCLEOTIDE SEQUENCE</scope>
    <source>
        <strain evidence="2">JB14</strain>
    </source>
</reference>
<feature type="region of interest" description="Disordered" evidence="1">
    <location>
        <begin position="1"/>
        <end position="262"/>
    </location>
</feature>
<feature type="compositionally biased region" description="Basic residues" evidence="1">
    <location>
        <begin position="178"/>
        <end position="189"/>
    </location>
</feature>
<evidence type="ECO:0000313" key="3">
    <source>
        <dbReference type="Proteomes" id="UP000799118"/>
    </source>
</evidence>
<evidence type="ECO:0000313" key="2">
    <source>
        <dbReference type="EMBL" id="KAE9396851.1"/>
    </source>
</evidence>
<keyword evidence="3" id="KW-1185">Reference proteome</keyword>
<feature type="compositionally biased region" description="Low complexity" evidence="1">
    <location>
        <begin position="91"/>
        <end position="122"/>
    </location>
</feature>
<feature type="compositionally biased region" description="Polar residues" evidence="1">
    <location>
        <begin position="249"/>
        <end position="259"/>
    </location>
</feature>
<proteinExistence type="predicted"/>
<name>A0A6A4HGP6_9AGAR</name>
<organism evidence="2 3">
    <name type="scientific">Gymnopus androsaceus JB14</name>
    <dbReference type="NCBI Taxonomy" id="1447944"/>
    <lineage>
        <taxon>Eukaryota</taxon>
        <taxon>Fungi</taxon>
        <taxon>Dikarya</taxon>
        <taxon>Basidiomycota</taxon>
        <taxon>Agaricomycotina</taxon>
        <taxon>Agaricomycetes</taxon>
        <taxon>Agaricomycetidae</taxon>
        <taxon>Agaricales</taxon>
        <taxon>Marasmiineae</taxon>
        <taxon>Omphalotaceae</taxon>
        <taxon>Gymnopus</taxon>
    </lineage>
</organism>
<dbReference type="AlphaFoldDB" id="A0A6A4HGP6"/>
<feature type="compositionally biased region" description="Basic and acidic residues" evidence="1">
    <location>
        <begin position="196"/>
        <end position="213"/>
    </location>
</feature>
<sequence length="371" mass="40633">MNLDLWNKLHLRRRTGLDPSPPTDRNRRPPNGPSPTPNQSQPQSRSASQASQASNRDQPTPTQSRSPSQTQGNPSHSRPASQASNKSRPASVSQPKSRTSSPSVSASRAPRTPRSRSQTSRSISGLDDEDKEPPAPELPHVSEEREERDAKAGGANSLDADNAQPQPTAESKDTGGEKKKRRRRGKKSLKSFGVDKWPHGDNPGKMEPPHGVDDWPYGDPDDSDGVGVSGRVLKRPKGIRDFSPAYAPSESNASTNNSRWTDRTDYSQVSGLALKDWHRDSSLPGVDNWPHGDNPGIMIKPLDHWGKPLTNPDGTLVQRENPTGLPTYNELHGMDLDTHDDHVIKLKLELDIDVAVEINARIRGDVTLALL</sequence>